<feature type="region of interest" description="Disordered" evidence="1">
    <location>
        <begin position="1"/>
        <end position="98"/>
    </location>
</feature>
<feature type="compositionally biased region" description="Basic and acidic residues" evidence="1">
    <location>
        <begin position="34"/>
        <end position="67"/>
    </location>
</feature>
<organism evidence="2 3">
    <name type="scientific">Streptomyces antimicrobicus</name>
    <dbReference type="NCBI Taxonomy" id="2883108"/>
    <lineage>
        <taxon>Bacteria</taxon>
        <taxon>Bacillati</taxon>
        <taxon>Actinomycetota</taxon>
        <taxon>Actinomycetes</taxon>
        <taxon>Kitasatosporales</taxon>
        <taxon>Streptomycetaceae</taxon>
        <taxon>Streptomyces</taxon>
    </lineage>
</organism>
<sequence length="446" mass="46577">SPVPPAASGPTPPSALPSALPATPPAPPTPYDAVHPDRGHGPHHGPEHDHHHGPDPDHALADAREPLPVRPGPETGTADPDPAAPPFPDPASAAGPPLPAAARSGFAVAALVLAGPGNADRPGDGADGAAGHEGPLAEATPAQEPAYVMPQPRPLHQGGLNPLGALTFDTVDYADVVTPERAFDALHAYAAPALLRQTYLLTGRRRLAQQSVERAFRMAWDRWPEVATDPDPVGWVRAAAYEWALSPWHPFRRPRRHPDRTPADPADRILLDALLALPPRHRRAVLLYDGVGLDLPDTAAELEASTPATGARLVHAHAALAARVPGLAAVPAARQWEVLHNHLGALVPAVRLAPRPAGSVRHTGERRAGLWARAAVGLTAVIAAATAYTVSTAPTGYVPSLSPARSVSGVPPHAGPQPLTDEGKEIQQKLRSGPHPAPARLLPRTE</sequence>
<gene>
    <name evidence="2" type="ORF">LG632_29330</name>
</gene>
<feature type="region of interest" description="Disordered" evidence="1">
    <location>
        <begin position="402"/>
        <end position="446"/>
    </location>
</feature>
<dbReference type="SUPFAM" id="SSF88659">
    <property type="entry name" value="Sigma3 and sigma4 domains of RNA polymerase sigma factors"/>
    <property type="match status" value="1"/>
</dbReference>
<evidence type="ECO:0000256" key="1">
    <source>
        <dbReference type="SAM" id="MobiDB-lite"/>
    </source>
</evidence>
<dbReference type="RefSeq" id="WP_226730947.1">
    <property type="nucleotide sequence ID" value="NZ_JAJAUY010000224.1"/>
</dbReference>
<feature type="compositionally biased region" description="Pro residues" evidence="1">
    <location>
        <begin position="1"/>
        <end position="15"/>
    </location>
</feature>
<dbReference type="InterPro" id="IPR036388">
    <property type="entry name" value="WH-like_DNA-bd_sf"/>
</dbReference>
<feature type="non-terminal residue" evidence="2">
    <location>
        <position position="1"/>
    </location>
</feature>
<evidence type="ECO:0000313" key="2">
    <source>
        <dbReference type="EMBL" id="MCB5183448.1"/>
    </source>
</evidence>
<name>A0ABS8BFN1_9ACTN</name>
<dbReference type="Proteomes" id="UP001199054">
    <property type="component" value="Unassembled WGS sequence"/>
</dbReference>
<reference evidence="2 3" key="1">
    <citation type="submission" date="2021-10" db="EMBL/GenBank/DDBJ databases">
        <title>Streptomyces sp. strain SMC 277, a novel streptomycete isolated from soil.</title>
        <authorList>
            <person name="Chanama M."/>
        </authorList>
    </citation>
    <scope>NUCLEOTIDE SEQUENCE [LARGE SCALE GENOMIC DNA]</scope>
    <source>
        <strain evidence="2 3">SMC 277</strain>
    </source>
</reference>
<dbReference type="Gene3D" id="1.10.10.10">
    <property type="entry name" value="Winged helix-like DNA-binding domain superfamily/Winged helix DNA-binding domain"/>
    <property type="match status" value="1"/>
</dbReference>
<proteinExistence type="predicted"/>
<dbReference type="InterPro" id="IPR013324">
    <property type="entry name" value="RNA_pol_sigma_r3/r4-like"/>
</dbReference>
<evidence type="ECO:0000313" key="3">
    <source>
        <dbReference type="Proteomes" id="UP001199054"/>
    </source>
</evidence>
<keyword evidence="3" id="KW-1185">Reference proteome</keyword>
<protein>
    <submittedName>
        <fullName evidence="2">Uncharacterized protein</fullName>
    </submittedName>
</protein>
<accession>A0ABS8BFN1</accession>
<dbReference type="EMBL" id="JAJAUY010000224">
    <property type="protein sequence ID" value="MCB5183448.1"/>
    <property type="molecule type" value="Genomic_DNA"/>
</dbReference>
<comment type="caution">
    <text evidence="2">The sequence shown here is derived from an EMBL/GenBank/DDBJ whole genome shotgun (WGS) entry which is preliminary data.</text>
</comment>